<feature type="transmembrane region" description="Helical" evidence="1">
    <location>
        <begin position="9"/>
        <end position="26"/>
    </location>
</feature>
<evidence type="ECO:0000256" key="1">
    <source>
        <dbReference type="SAM" id="Phobius"/>
    </source>
</evidence>
<evidence type="ECO:0000313" key="3">
    <source>
        <dbReference type="Proteomes" id="UP000434467"/>
    </source>
</evidence>
<keyword evidence="1" id="KW-0812">Transmembrane</keyword>
<proteinExistence type="predicted"/>
<keyword evidence="3" id="KW-1185">Reference proteome</keyword>
<dbReference type="Proteomes" id="UP000434467">
    <property type="component" value="Segment"/>
</dbReference>
<protein>
    <submittedName>
        <fullName evidence="2">Uncharacterized protein</fullName>
    </submittedName>
</protein>
<evidence type="ECO:0000313" key="2">
    <source>
        <dbReference type="EMBL" id="AZV02344.1"/>
    </source>
</evidence>
<gene>
    <name evidence="2" type="ORF">Q19_11</name>
</gene>
<name>A0A678ZKD3_9CAUD</name>
<accession>A0A678ZKD3</accession>
<sequence length="34" mass="3989">MIAFMSDPANNVWVFLTVFMVTYWLLEGDDHDPI</sequence>
<dbReference type="EMBL" id="MK290739">
    <property type="protein sequence ID" value="AZV02344.1"/>
    <property type="molecule type" value="Genomic_DNA"/>
</dbReference>
<organism evidence="2 3">
    <name type="scientific">Pectobacterium phage Q19</name>
    <dbReference type="NCBI Taxonomy" id="2500576"/>
    <lineage>
        <taxon>Viruses</taxon>
        <taxon>Duplodnaviria</taxon>
        <taxon>Heunggongvirae</taxon>
        <taxon>Uroviricota</taxon>
        <taxon>Caudoviricetes</taxon>
        <taxon>Autographivirales</taxon>
        <taxon>Autotranscriptaviridae</taxon>
        <taxon>Studiervirinae</taxon>
        <taxon>Maklayavirus</taxon>
        <taxon>Maklayavirus Q19</taxon>
    </lineage>
</organism>
<reference evidence="2" key="1">
    <citation type="submission" date="2018-12" db="EMBL/GenBank/DDBJ databases">
        <authorList>
            <person name="Shneider M.M."/>
            <person name="Kabanova A.P."/>
            <person name="Korzhenkov A.A."/>
            <person name="Toschakov S.V."/>
            <person name="Miroshnikov K.A."/>
        </authorList>
    </citation>
    <scope>NUCLEOTIDE SEQUENCE [LARGE SCALE GENOMIC DNA]</scope>
</reference>
<keyword evidence="1" id="KW-1133">Transmembrane helix</keyword>
<keyword evidence="1" id="KW-0472">Membrane</keyword>